<dbReference type="InterPro" id="IPR029044">
    <property type="entry name" value="Nucleotide-diphossugar_trans"/>
</dbReference>
<dbReference type="InterPro" id="IPR003329">
    <property type="entry name" value="Cytidylyl_trans"/>
</dbReference>
<organism evidence="1 2">
    <name type="scientific">Desulfovibrio ferrophilus</name>
    <dbReference type="NCBI Taxonomy" id="241368"/>
    <lineage>
        <taxon>Bacteria</taxon>
        <taxon>Pseudomonadati</taxon>
        <taxon>Thermodesulfobacteriota</taxon>
        <taxon>Desulfovibrionia</taxon>
        <taxon>Desulfovibrionales</taxon>
        <taxon>Desulfovibrionaceae</taxon>
        <taxon>Desulfovibrio</taxon>
    </lineage>
</organism>
<dbReference type="GO" id="GO:0008781">
    <property type="term" value="F:N-acylneuraminate cytidylyltransferase activity"/>
    <property type="evidence" value="ECO:0007669"/>
    <property type="project" value="TreeGrafter"/>
</dbReference>
<accession>A0A2Z6B1D0</accession>
<gene>
    <name evidence="1" type="ORF">DFE_2596</name>
</gene>
<dbReference type="Pfam" id="PF02348">
    <property type="entry name" value="CTP_transf_3"/>
    <property type="match status" value="1"/>
</dbReference>
<dbReference type="PANTHER" id="PTHR21485:SF6">
    <property type="entry name" value="N-ACYLNEURAMINATE CYTIDYLYLTRANSFERASE-RELATED"/>
    <property type="match status" value="1"/>
</dbReference>
<dbReference type="SUPFAM" id="SSF53448">
    <property type="entry name" value="Nucleotide-diphospho-sugar transferases"/>
    <property type="match status" value="1"/>
</dbReference>
<keyword evidence="2" id="KW-1185">Reference proteome</keyword>
<keyword evidence="1" id="KW-0548">Nucleotidyltransferase</keyword>
<name>A0A2Z6B1D0_9BACT</name>
<dbReference type="EMBL" id="AP017378">
    <property type="protein sequence ID" value="BBD09322.1"/>
    <property type="molecule type" value="Genomic_DNA"/>
</dbReference>
<sequence length="242" mass="27621">MFQNRKILAVIPARGGSKGVPRKNIRPVADKPLLAWTAEEARKSRFIDRLILSSDDLQIIDAGKSMGLDAPFVRPRRLGLDHITSEQVVHDILQRMSGYDYVLVLQPTTPLRSVEDIDGCIRLCIERSSKTCVTVTQCEHTPYWMYNLDESDTISPLIQSEYLTKRRQEIPPVYMPNGAVFMAETSHFLKTQSFHTKQTLAYVMPRSRSLDIDTEDDLIMADLLLRRRAEYRPEATPKAVTT</sequence>
<dbReference type="OrthoDB" id="9805604at2"/>
<dbReference type="PANTHER" id="PTHR21485">
    <property type="entry name" value="HAD SUPERFAMILY MEMBERS CMAS AND KDSC"/>
    <property type="match status" value="1"/>
</dbReference>
<dbReference type="KEGG" id="dfl:DFE_2596"/>
<evidence type="ECO:0000313" key="2">
    <source>
        <dbReference type="Proteomes" id="UP000269883"/>
    </source>
</evidence>
<dbReference type="CDD" id="cd02513">
    <property type="entry name" value="CMP-NeuAc_Synthase"/>
    <property type="match status" value="1"/>
</dbReference>
<reference evidence="1 2" key="1">
    <citation type="journal article" date="2018" name="Sci. Adv.">
        <title>Multi-heme cytochromes provide a pathway for survival in energy-limited environments.</title>
        <authorList>
            <person name="Deng X."/>
            <person name="Dohmae N."/>
            <person name="Nealson K.H."/>
            <person name="Hashimoto K."/>
            <person name="Okamoto A."/>
        </authorList>
    </citation>
    <scope>NUCLEOTIDE SEQUENCE [LARGE SCALE GENOMIC DNA]</scope>
    <source>
        <strain evidence="1 2">IS5</strain>
    </source>
</reference>
<proteinExistence type="predicted"/>
<evidence type="ECO:0000313" key="1">
    <source>
        <dbReference type="EMBL" id="BBD09322.1"/>
    </source>
</evidence>
<protein>
    <submittedName>
        <fullName evidence="1">Acylneuraminate cytidylyltransferase</fullName>
    </submittedName>
</protein>
<keyword evidence="1" id="KW-0808">Transferase</keyword>
<dbReference type="Proteomes" id="UP000269883">
    <property type="component" value="Chromosome"/>
</dbReference>
<dbReference type="AlphaFoldDB" id="A0A2Z6B1D0"/>
<dbReference type="Gene3D" id="3.90.550.10">
    <property type="entry name" value="Spore Coat Polysaccharide Biosynthesis Protein SpsA, Chain A"/>
    <property type="match status" value="1"/>
</dbReference>
<dbReference type="RefSeq" id="WP_126380192.1">
    <property type="nucleotide sequence ID" value="NZ_AP017378.1"/>
</dbReference>
<dbReference type="InterPro" id="IPR050793">
    <property type="entry name" value="CMP-NeuNAc_synthase"/>
</dbReference>